<evidence type="ECO:0000313" key="2">
    <source>
        <dbReference type="EMBL" id="KFZ30264.1"/>
    </source>
</evidence>
<sequence>MNTQIASIFVAAALALSSTAAQADIDDNSSTRSYLNDAFSQQASSVTTELANATRYALQQTLAELKLAFSPADEAVELTALNTAVTTKNED</sequence>
<dbReference type="AlphaFoldDB" id="A0A094IWS5"/>
<proteinExistence type="predicted"/>
<dbReference type="Proteomes" id="UP000054363">
    <property type="component" value="Unassembled WGS sequence"/>
</dbReference>
<organism evidence="2 3">
    <name type="scientific">Pseudidiomarina salinarum</name>
    <dbReference type="NCBI Taxonomy" id="435908"/>
    <lineage>
        <taxon>Bacteria</taxon>
        <taxon>Pseudomonadati</taxon>
        <taxon>Pseudomonadota</taxon>
        <taxon>Gammaproteobacteria</taxon>
        <taxon>Alteromonadales</taxon>
        <taxon>Idiomarinaceae</taxon>
        <taxon>Pseudidiomarina</taxon>
    </lineage>
</organism>
<keyword evidence="1" id="KW-0732">Signal</keyword>
<evidence type="ECO:0000256" key="1">
    <source>
        <dbReference type="SAM" id="SignalP"/>
    </source>
</evidence>
<name>A0A094IWS5_9GAMM</name>
<evidence type="ECO:0000313" key="3">
    <source>
        <dbReference type="Proteomes" id="UP000054363"/>
    </source>
</evidence>
<keyword evidence="3" id="KW-1185">Reference proteome</keyword>
<dbReference type="RefSeq" id="WP_034776684.1">
    <property type="nucleotide sequence ID" value="NZ_JPER01000006.1"/>
</dbReference>
<gene>
    <name evidence="2" type="ORF">IDSA_10950</name>
</gene>
<dbReference type="EMBL" id="JPER01000006">
    <property type="protein sequence ID" value="KFZ30264.1"/>
    <property type="molecule type" value="Genomic_DNA"/>
</dbReference>
<protein>
    <submittedName>
        <fullName evidence="2">Uncharacterized protein</fullName>
    </submittedName>
</protein>
<accession>A0A094IWS5</accession>
<comment type="caution">
    <text evidence="2">The sequence shown here is derived from an EMBL/GenBank/DDBJ whole genome shotgun (WGS) entry which is preliminary data.</text>
</comment>
<feature type="signal peptide" evidence="1">
    <location>
        <begin position="1"/>
        <end position="23"/>
    </location>
</feature>
<reference evidence="2 3" key="1">
    <citation type="submission" date="2014-06" db="EMBL/GenBank/DDBJ databases">
        <title>The draft genome sequence of Idiomarina salinarum ISL-52.</title>
        <authorList>
            <person name="Du J."/>
            <person name="Shao Z."/>
        </authorList>
    </citation>
    <scope>NUCLEOTIDE SEQUENCE [LARGE SCALE GENOMIC DNA]</scope>
    <source>
        <strain evidence="2 3">ISL-52</strain>
    </source>
</reference>
<feature type="chain" id="PRO_5001898968" evidence="1">
    <location>
        <begin position="24"/>
        <end position="91"/>
    </location>
</feature>